<dbReference type="InterPro" id="IPR047589">
    <property type="entry name" value="DUF11_rpt"/>
</dbReference>
<dbReference type="NCBIfam" id="TIGR01451">
    <property type="entry name" value="B_ant_repeat"/>
    <property type="match status" value="1"/>
</dbReference>
<reference evidence="3" key="1">
    <citation type="journal article" date="2016" name="Int. J. Syst. Evol. Microbiol.">
        <title>Pseudoxanthomonas helianthi sp. nov., isolated from roots of Jerusalem artichoke (Helianthus tuberosus).</title>
        <authorList>
            <person name="Kittiwongwattana C."/>
            <person name="Thawai C."/>
        </authorList>
    </citation>
    <scope>NUCLEOTIDE SEQUENCE</scope>
    <source>
        <strain evidence="3">110414</strain>
    </source>
</reference>
<dbReference type="Gene3D" id="2.60.40.10">
    <property type="entry name" value="Immunoglobulins"/>
    <property type="match status" value="1"/>
</dbReference>
<feature type="chain" id="PRO_5037920258" evidence="1">
    <location>
        <begin position="35"/>
        <end position="611"/>
    </location>
</feature>
<dbReference type="AlphaFoldDB" id="A0A940X340"/>
<keyword evidence="4" id="KW-1185">Reference proteome</keyword>
<evidence type="ECO:0000313" key="3">
    <source>
        <dbReference type="EMBL" id="MBP3984191.1"/>
    </source>
</evidence>
<evidence type="ECO:0000259" key="2">
    <source>
        <dbReference type="Pfam" id="PF01345"/>
    </source>
</evidence>
<gene>
    <name evidence="3" type="ORF">J5837_07100</name>
</gene>
<reference evidence="3" key="2">
    <citation type="submission" date="2021-03" db="EMBL/GenBank/DDBJ databases">
        <authorList>
            <person name="Cao W."/>
        </authorList>
    </citation>
    <scope>NUCLEOTIDE SEQUENCE</scope>
    <source>
        <strain evidence="3">110414</strain>
    </source>
</reference>
<organism evidence="3 4">
    <name type="scientific">Pseudoxanthomonas helianthi</name>
    <dbReference type="NCBI Taxonomy" id="1453541"/>
    <lineage>
        <taxon>Bacteria</taxon>
        <taxon>Pseudomonadati</taxon>
        <taxon>Pseudomonadota</taxon>
        <taxon>Gammaproteobacteria</taxon>
        <taxon>Lysobacterales</taxon>
        <taxon>Lysobacteraceae</taxon>
        <taxon>Pseudoxanthomonas</taxon>
    </lineage>
</organism>
<dbReference type="Proteomes" id="UP000673447">
    <property type="component" value="Unassembled WGS sequence"/>
</dbReference>
<dbReference type="EMBL" id="JAGKTC010000001">
    <property type="protein sequence ID" value="MBP3984191.1"/>
    <property type="molecule type" value="Genomic_DNA"/>
</dbReference>
<sequence>MSARRNMPRGARCLMGLLFLATTAFALFPSRVHAQVGCTSNACVTAGPRLASVDSTQSPVLNLLFQALLPGTSVNLTVLDWNGLAGADINLNALLAQLGTNLSLSDPSQVLAADITLDQLRLAMAQVLQADGNTAAVNALNLLAPTLAGVAGTINLGDFLQVSLPPGSLADIDLDVLDLLTGSVQLYNFENVLTTPTPVTVNTAALGLTGVANVQQWLQVVEPPVYVCGPVGTQFHTAAIRAKSNFEILNGFNLAPVVTAINSLGLLGVSNLSLTQGLLELDVYAEVARAQGTISQVNALAQTVTVQAEPGIVDLYIGDPGIAGPADDDAVFFNRSDSIDAADFVRQDISSLNLSFNVNIPLVGDVSVQVPLTVSALAIAEGDPAVQTLSFNGPYAETQTITCGTLCVGNLVTSLVNNLNLDVRAGTITATVLGVPVSGAVLTNIVNNFVNPMIGAIEGALQAQTTTIIQPALNAVLGGVLDPLLDMLGIGIGQAVVTVEGIGVACTADLVIAKSDGSGTYAPGGTATYAITVSNAGPAAVTGAAVSDTLPNGVTLSGPWTCAVTQGTGACSLATGGSAGDQSVNLTVNLDAGGQATINVPVTFSANPAAY</sequence>
<feature type="domain" description="DUF11" evidence="2">
    <location>
        <begin position="509"/>
        <end position="602"/>
    </location>
</feature>
<keyword evidence="1" id="KW-0732">Signal</keyword>
<evidence type="ECO:0000256" key="1">
    <source>
        <dbReference type="SAM" id="SignalP"/>
    </source>
</evidence>
<proteinExistence type="predicted"/>
<evidence type="ECO:0000313" key="4">
    <source>
        <dbReference type="Proteomes" id="UP000673447"/>
    </source>
</evidence>
<name>A0A940X340_9GAMM</name>
<dbReference type="Pfam" id="PF01345">
    <property type="entry name" value="DUF11"/>
    <property type="match status" value="1"/>
</dbReference>
<dbReference type="InterPro" id="IPR013783">
    <property type="entry name" value="Ig-like_fold"/>
</dbReference>
<dbReference type="RefSeq" id="WP_210535972.1">
    <property type="nucleotide sequence ID" value="NZ_JAGKTC010000001.1"/>
</dbReference>
<comment type="caution">
    <text evidence="3">The sequence shown here is derived from an EMBL/GenBank/DDBJ whole genome shotgun (WGS) entry which is preliminary data.</text>
</comment>
<accession>A0A940X340</accession>
<protein>
    <submittedName>
        <fullName evidence="3">DUF11 domain-containing protein</fullName>
    </submittedName>
</protein>
<feature type="signal peptide" evidence="1">
    <location>
        <begin position="1"/>
        <end position="34"/>
    </location>
</feature>
<dbReference type="InterPro" id="IPR001434">
    <property type="entry name" value="OmcB-like_DUF11"/>
</dbReference>